<keyword evidence="2" id="KW-0547">Nucleotide-binding</keyword>
<dbReference type="PANTHER" id="PTHR30258">
    <property type="entry name" value="TYPE II SECRETION SYSTEM PROTEIN GSPE-RELATED"/>
    <property type="match status" value="1"/>
</dbReference>
<dbReference type="Pfam" id="PF00437">
    <property type="entry name" value="T2SSE"/>
    <property type="match status" value="1"/>
</dbReference>
<evidence type="ECO:0000313" key="5">
    <source>
        <dbReference type="EMBL" id="STO07864.1"/>
    </source>
</evidence>
<evidence type="ECO:0000256" key="1">
    <source>
        <dbReference type="ARBA" id="ARBA00006611"/>
    </source>
</evidence>
<dbReference type="SUPFAM" id="SSF52540">
    <property type="entry name" value="P-loop containing nucleoside triphosphate hydrolases"/>
    <property type="match status" value="1"/>
</dbReference>
<feature type="domain" description="Bacterial type II secretion system protein E" evidence="4">
    <location>
        <begin position="6"/>
        <end position="244"/>
    </location>
</feature>
<dbReference type="InterPro" id="IPR027417">
    <property type="entry name" value="P-loop_NTPase"/>
</dbReference>
<dbReference type="GO" id="GO:0005524">
    <property type="term" value="F:ATP binding"/>
    <property type="evidence" value="ECO:0007669"/>
    <property type="project" value="UniProtKB-KW"/>
</dbReference>
<organism evidence="5 6">
    <name type="scientific">Exiguobacterium aurantiacum</name>
    <dbReference type="NCBI Taxonomy" id="33987"/>
    <lineage>
        <taxon>Bacteria</taxon>
        <taxon>Bacillati</taxon>
        <taxon>Bacillota</taxon>
        <taxon>Bacilli</taxon>
        <taxon>Bacillales</taxon>
        <taxon>Bacillales Family XII. Incertae Sedis</taxon>
        <taxon>Exiguobacterium</taxon>
    </lineage>
</organism>
<dbReference type="OrthoDB" id="9808272at2"/>
<evidence type="ECO:0000256" key="2">
    <source>
        <dbReference type="ARBA" id="ARBA00022741"/>
    </source>
</evidence>
<dbReference type="Gene3D" id="3.40.50.300">
    <property type="entry name" value="P-loop containing nucleotide triphosphate hydrolases"/>
    <property type="match status" value="1"/>
</dbReference>
<name>A0A377FTI1_9BACL</name>
<dbReference type="PANTHER" id="PTHR30258:SF2">
    <property type="entry name" value="COMG OPERON PROTEIN 1"/>
    <property type="match status" value="1"/>
</dbReference>
<dbReference type="EMBL" id="UGGP01000001">
    <property type="protein sequence ID" value="STO07864.1"/>
    <property type="molecule type" value="Genomic_DNA"/>
</dbReference>
<evidence type="ECO:0000259" key="4">
    <source>
        <dbReference type="Pfam" id="PF00437"/>
    </source>
</evidence>
<gene>
    <name evidence="5" type="primary">gspE</name>
    <name evidence="5" type="ORF">NCTC13163_01225</name>
</gene>
<comment type="similarity">
    <text evidence="1">Belongs to the GSP E family.</text>
</comment>
<reference evidence="5 6" key="1">
    <citation type="submission" date="2018-06" db="EMBL/GenBank/DDBJ databases">
        <authorList>
            <consortium name="Pathogen Informatics"/>
            <person name="Doyle S."/>
        </authorList>
    </citation>
    <scope>NUCLEOTIDE SEQUENCE [LARGE SCALE GENOMIC DNA]</scope>
    <source>
        <strain evidence="5 6">NCTC13163</strain>
    </source>
</reference>
<dbReference type="STRING" id="1397694.GCA_000702585_01729"/>
<sequence>MKVMTARLVEAARALRASDVHFMPVGEEVAVHVRYGSHLQVIETMTRFDYERLTLHMKYWCSLSETDHRVPQSGMYDAGTAVVRVTFLPSFEHVLMSWRLPNASYQLRDLVTEVDARKFESMAELRRGLFIIGGATGAGKTTVLYALLGQMNNRRIVTIENPPEQQVAGVIQLEVNMKAGLDHRHLLKETLRADPDVIVIGEVRTSEELRVAHDAALSGHLTMVTFHTSTIEDGERRIEQLVGPMDVARHWCVLSREEGVSCSWSMPGQVMN</sequence>
<dbReference type="Proteomes" id="UP000254060">
    <property type="component" value="Unassembled WGS sequence"/>
</dbReference>
<dbReference type="AlphaFoldDB" id="A0A377FTI1"/>
<evidence type="ECO:0000313" key="6">
    <source>
        <dbReference type="Proteomes" id="UP000254060"/>
    </source>
</evidence>
<accession>A0A377FTI1</accession>
<protein>
    <submittedName>
        <fullName evidence="5">Type II traffic warden ATPase</fullName>
    </submittedName>
</protein>
<dbReference type="GO" id="GO:0016887">
    <property type="term" value="F:ATP hydrolysis activity"/>
    <property type="evidence" value="ECO:0007669"/>
    <property type="project" value="TreeGrafter"/>
</dbReference>
<keyword evidence="3" id="KW-0067">ATP-binding</keyword>
<evidence type="ECO:0000256" key="3">
    <source>
        <dbReference type="ARBA" id="ARBA00022840"/>
    </source>
</evidence>
<dbReference type="Gene3D" id="3.30.450.90">
    <property type="match status" value="1"/>
</dbReference>
<dbReference type="InterPro" id="IPR001482">
    <property type="entry name" value="T2SS/T4SS_dom"/>
</dbReference>
<dbReference type="GO" id="GO:0005886">
    <property type="term" value="C:plasma membrane"/>
    <property type="evidence" value="ECO:0007669"/>
    <property type="project" value="TreeGrafter"/>
</dbReference>
<proteinExistence type="inferred from homology"/>